<comment type="caution">
    <text evidence="6">The sequence shown here is derived from an EMBL/GenBank/DDBJ whole genome shotgun (WGS) entry which is preliminary data.</text>
</comment>
<reference evidence="6 7" key="1">
    <citation type="submission" date="2020-07" db="EMBL/GenBank/DDBJ databases">
        <title>Sequencing the genomes of 1000 actinobacteria strains.</title>
        <authorList>
            <person name="Klenk H.-P."/>
        </authorList>
    </citation>
    <scope>NUCLEOTIDE SEQUENCE [LARGE SCALE GENOMIC DNA]</scope>
    <source>
        <strain evidence="6 7">DSM 44065</strain>
    </source>
</reference>
<sequence>MTRDTTVVIATRDRCAELDRTLRRLSALRHPPPVVVVDNASTDGTARLVAEQHPQVDLVRAPENLGAAGRNLGVDRASTSYVAFSDDDSWWAEGALDRAEEVFAAHPEVGLVAARTLVGPEERLDPVNVAMARSPLPTPAGLPGPRVLGFTACAAVVRRRAFLAVGGFSATLFFGAEEKLLAYDLAATGWDLVYEARVQAHHHPSTVRAAPEVRRALEERNNLLIAWMRYAPGAALHRTFAVLRACPTDGASRRALRAAVRQLPTALAQRRQLPARVIREVDVLEGTS</sequence>
<keyword evidence="7" id="KW-1185">Reference proteome</keyword>
<evidence type="ECO:0000256" key="1">
    <source>
        <dbReference type="ARBA" id="ARBA00004776"/>
    </source>
</evidence>
<comment type="pathway">
    <text evidence="1">Cell wall biogenesis; cell wall polysaccharide biosynthesis.</text>
</comment>
<keyword evidence="4 6" id="KW-0808">Transferase</keyword>
<comment type="similarity">
    <text evidence="2">Belongs to the glycosyltransferase 2 family.</text>
</comment>
<accession>A0A853AT05</accession>
<evidence type="ECO:0000313" key="6">
    <source>
        <dbReference type="EMBL" id="NYI85637.1"/>
    </source>
</evidence>
<dbReference type="InterPro" id="IPR001173">
    <property type="entry name" value="Glyco_trans_2-like"/>
</dbReference>
<evidence type="ECO:0000256" key="4">
    <source>
        <dbReference type="ARBA" id="ARBA00022679"/>
    </source>
</evidence>
<dbReference type="PANTHER" id="PTHR43179:SF12">
    <property type="entry name" value="GALACTOFURANOSYLTRANSFERASE GLFT2"/>
    <property type="match status" value="1"/>
</dbReference>
<evidence type="ECO:0000313" key="7">
    <source>
        <dbReference type="Proteomes" id="UP000587002"/>
    </source>
</evidence>
<dbReference type="GO" id="GO:0016757">
    <property type="term" value="F:glycosyltransferase activity"/>
    <property type="evidence" value="ECO:0007669"/>
    <property type="project" value="UniProtKB-KW"/>
</dbReference>
<keyword evidence="3" id="KW-0328">Glycosyltransferase</keyword>
<dbReference type="Proteomes" id="UP000587002">
    <property type="component" value="Unassembled WGS sequence"/>
</dbReference>
<evidence type="ECO:0000256" key="2">
    <source>
        <dbReference type="ARBA" id="ARBA00006739"/>
    </source>
</evidence>
<dbReference type="Gene3D" id="3.90.550.10">
    <property type="entry name" value="Spore Coat Polysaccharide Biosynthesis Protein SpsA, Chain A"/>
    <property type="match status" value="1"/>
</dbReference>
<organism evidence="6 7">
    <name type="scientific">Saccharopolyspora hordei</name>
    <dbReference type="NCBI Taxonomy" id="1838"/>
    <lineage>
        <taxon>Bacteria</taxon>
        <taxon>Bacillati</taxon>
        <taxon>Actinomycetota</taxon>
        <taxon>Actinomycetes</taxon>
        <taxon>Pseudonocardiales</taxon>
        <taxon>Pseudonocardiaceae</taxon>
        <taxon>Saccharopolyspora</taxon>
    </lineage>
</organism>
<dbReference type="SUPFAM" id="SSF53448">
    <property type="entry name" value="Nucleotide-diphospho-sugar transferases"/>
    <property type="match status" value="1"/>
</dbReference>
<evidence type="ECO:0000259" key="5">
    <source>
        <dbReference type="Pfam" id="PF00535"/>
    </source>
</evidence>
<dbReference type="InterPro" id="IPR029044">
    <property type="entry name" value="Nucleotide-diphossugar_trans"/>
</dbReference>
<proteinExistence type="inferred from homology"/>
<dbReference type="Pfam" id="PF00535">
    <property type="entry name" value="Glycos_transf_2"/>
    <property type="match status" value="1"/>
</dbReference>
<dbReference type="AlphaFoldDB" id="A0A853AT05"/>
<name>A0A853AT05_9PSEU</name>
<evidence type="ECO:0000256" key="3">
    <source>
        <dbReference type="ARBA" id="ARBA00022676"/>
    </source>
</evidence>
<gene>
    <name evidence="6" type="ORF">HNR68_004267</name>
</gene>
<feature type="domain" description="Glycosyltransferase 2-like" evidence="5">
    <location>
        <begin position="6"/>
        <end position="162"/>
    </location>
</feature>
<dbReference type="EMBL" id="JACCFJ010000001">
    <property type="protein sequence ID" value="NYI85637.1"/>
    <property type="molecule type" value="Genomic_DNA"/>
</dbReference>
<dbReference type="PANTHER" id="PTHR43179">
    <property type="entry name" value="RHAMNOSYLTRANSFERASE WBBL"/>
    <property type="match status" value="1"/>
</dbReference>
<protein>
    <submittedName>
        <fullName evidence="6">GT2 family glycosyltransferase</fullName>
    </submittedName>
</protein>
<dbReference type="RefSeq" id="WP_179723511.1">
    <property type="nucleotide sequence ID" value="NZ_BAABFH010000001.1"/>
</dbReference>